<gene>
    <name evidence="1" type="ORF">Cni_G24253</name>
</gene>
<dbReference type="EMBL" id="CP136896">
    <property type="protein sequence ID" value="WOL15472.1"/>
    <property type="molecule type" value="Genomic_DNA"/>
</dbReference>
<protein>
    <submittedName>
        <fullName evidence="1">Uncharacterized protein</fullName>
    </submittedName>
</protein>
<evidence type="ECO:0000313" key="2">
    <source>
        <dbReference type="Proteomes" id="UP001327560"/>
    </source>
</evidence>
<keyword evidence="2" id="KW-1185">Reference proteome</keyword>
<evidence type="ECO:0000313" key="1">
    <source>
        <dbReference type="EMBL" id="WOL15472.1"/>
    </source>
</evidence>
<organism evidence="1 2">
    <name type="scientific">Canna indica</name>
    <name type="common">Indian-shot</name>
    <dbReference type="NCBI Taxonomy" id="4628"/>
    <lineage>
        <taxon>Eukaryota</taxon>
        <taxon>Viridiplantae</taxon>
        <taxon>Streptophyta</taxon>
        <taxon>Embryophyta</taxon>
        <taxon>Tracheophyta</taxon>
        <taxon>Spermatophyta</taxon>
        <taxon>Magnoliopsida</taxon>
        <taxon>Liliopsida</taxon>
        <taxon>Zingiberales</taxon>
        <taxon>Cannaceae</taxon>
        <taxon>Canna</taxon>
    </lineage>
</organism>
<dbReference type="Proteomes" id="UP001327560">
    <property type="component" value="Chromosome 7"/>
</dbReference>
<sequence>MVVMEGQSLNVLYIKAFNLTMEYNSKLGDATVNKESLVKYGASADAECWKGLSLYCDASWKDERKAGAGFICLNDKQGVFFFELRFVMLEMLWRLSYVLYGLAWII</sequence>
<proteinExistence type="predicted"/>
<reference evidence="1 2" key="1">
    <citation type="submission" date="2023-10" db="EMBL/GenBank/DDBJ databases">
        <title>Chromosome-scale genome assembly provides insights into flower coloration mechanisms of Canna indica.</title>
        <authorList>
            <person name="Li C."/>
        </authorList>
    </citation>
    <scope>NUCLEOTIDE SEQUENCE [LARGE SCALE GENOMIC DNA]</scope>
    <source>
        <tissue evidence="1">Flower</tissue>
    </source>
</reference>
<accession>A0AAQ3KXP0</accession>
<name>A0AAQ3KXP0_9LILI</name>
<dbReference type="AlphaFoldDB" id="A0AAQ3KXP0"/>